<dbReference type="Proteomes" id="UP001328107">
    <property type="component" value="Unassembled WGS sequence"/>
</dbReference>
<name>A0AAN5D2K3_9BILA</name>
<comment type="caution">
    <text evidence="1">The sequence shown here is derived from an EMBL/GenBank/DDBJ whole genome shotgun (WGS) entry which is preliminary data.</text>
</comment>
<proteinExistence type="predicted"/>
<sequence>VDVLTRTATLLITQRLALLSNAYCSRPKIKFLFKEGEIICALFGNRLYRPVSHFLKLILGETKEITCCDGGSFKYFDLKEPLKFKISSPRPLFASNPTLLYCLEGIGRLILGTHADQYFSKFPVIGVVISGNEILPNVTALRVISQVF</sequence>
<reference evidence="2" key="1">
    <citation type="submission" date="2022-10" db="EMBL/GenBank/DDBJ databases">
        <title>Genome assembly of Pristionchus species.</title>
        <authorList>
            <person name="Yoshida K."/>
            <person name="Sommer R.J."/>
        </authorList>
    </citation>
    <scope>NUCLEOTIDE SEQUENCE [LARGE SCALE GENOMIC DNA]</scope>
    <source>
        <strain evidence="2">RS5460</strain>
    </source>
</reference>
<dbReference type="AlphaFoldDB" id="A0AAN5D2K3"/>
<evidence type="ECO:0000313" key="1">
    <source>
        <dbReference type="EMBL" id="GMR54459.1"/>
    </source>
</evidence>
<protein>
    <submittedName>
        <fullName evidence="1">Uncharacterized protein</fullName>
    </submittedName>
</protein>
<accession>A0AAN5D2K3</accession>
<dbReference type="EMBL" id="BTRK01000005">
    <property type="protein sequence ID" value="GMR54459.1"/>
    <property type="molecule type" value="Genomic_DNA"/>
</dbReference>
<keyword evidence="2" id="KW-1185">Reference proteome</keyword>
<evidence type="ECO:0000313" key="2">
    <source>
        <dbReference type="Proteomes" id="UP001328107"/>
    </source>
</evidence>
<feature type="non-terminal residue" evidence="1">
    <location>
        <position position="1"/>
    </location>
</feature>
<gene>
    <name evidence="1" type="ORF">PMAYCL1PPCAC_24654</name>
</gene>
<organism evidence="1 2">
    <name type="scientific">Pristionchus mayeri</name>
    <dbReference type="NCBI Taxonomy" id="1317129"/>
    <lineage>
        <taxon>Eukaryota</taxon>
        <taxon>Metazoa</taxon>
        <taxon>Ecdysozoa</taxon>
        <taxon>Nematoda</taxon>
        <taxon>Chromadorea</taxon>
        <taxon>Rhabditida</taxon>
        <taxon>Rhabditina</taxon>
        <taxon>Diplogasteromorpha</taxon>
        <taxon>Diplogasteroidea</taxon>
        <taxon>Neodiplogasteridae</taxon>
        <taxon>Pristionchus</taxon>
    </lineage>
</organism>